<comment type="caution">
    <text evidence="1">The sequence shown here is derived from an EMBL/GenBank/DDBJ whole genome shotgun (WGS) entry which is preliminary data.</text>
</comment>
<reference evidence="1" key="2">
    <citation type="submission" date="2023-01" db="EMBL/GenBank/DDBJ databases">
        <authorList>
            <person name="Sun Q."/>
            <person name="Evtushenko L."/>
        </authorList>
    </citation>
    <scope>NUCLEOTIDE SEQUENCE</scope>
    <source>
        <strain evidence="1">VKM Ac-2007</strain>
    </source>
</reference>
<dbReference type="EMBL" id="BSEV01000001">
    <property type="protein sequence ID" value="GLK06630.1"/>
    <property type="molecule type" value="Genomic_DNA"/>
</dbReference>
<organism evidence="1 2">
    <name type="scientific">Streptosporangium carneum</name>
    <dbReference type="NCBI Taxonomy" id="47481"/>
    <lineage>
        <taxon>Bacteria</taxon>
        <taxon>Bacillati</taxon>
        <taxon>Actinomycetota</taxon>
        <taxon>Actinomycetes</taxon>
        <taxon>Streptosporangiales</taxon>
        <taxon>Streptosporangiaceae</taxon>
        <taxon>Streptosporangium</taxon>
    </lineage>
</organism>
<proteinExistence type="predicted"/>
<evidence type="ECO:0000313" key="1">
    <source>
        <dbReference type="EMBL" id="GLK06630.1"/>
    </source>
</evidence>
<keyword evidence="2" id="KW-1185">Reference proteome</keyword>
<dbReference type="Proteomes" id="UP001143474">
    <property type="component" value="Unassembled WGS sequence"/>
</dbReference>
<name>A0A9W6HUL6_9ACTN</name>
<evidence type="ECO:0000313" key="2">
    <source>
        <dbReference type="Proteomes" id="UP001143474"/>
    </source>
</evidence>
<dbReference type="AlphaFoldDB" id="A0A9W6HUL6"/>
<gene>
    <name evidence="1" type="ORF">GCM10017600_00350</name>
</gene>
<protein>
    <submittedName>
        <fullName evidence="1">Uncharacterized protein</fullName>
    </submittedName>
</protein>
<sequence>MENARAILPGQTIPGWRLIISDAGRFWARRQSPFPVEALWAGADPAVDADTFAEVQVAVERQEEIARQAAS</sequence>
<reference evidence="1" key="1">
    <citation type="journal article" date="2014" name="Int. J. Syst. Evol. Microbiol.">
        <title>Complete genome sequence of Corynebacterium casei LMG S-19264T (=DSM 44701T), isolated from a smear-ripened cheese.</title>
        <authorList>
            <consortium name="US DOE Joint Genome Institute (JGI-PGF)"/>
            <person name="Walter F."/>
            <person name="Albersmeier A."/>
            <person name="Kalinowski J."/>
            <person name="Ruckert C."/>
        </authorList>
    </citation>
    <scope>NUCLEOTIDE SEQUENCE</scope>
    <source>
        <strain evidence="1">VKM Ac-2007</strain>
    </source>
</reference>
<accession>A0A9W6HUL6</accession>
<dbReference type="RefSeq" id="WP_271215236.1">
    <property type="nucleotide sequence ID" value="NZ_BAAAVD010000021.1"/>
</dbReference>